<keyword evidence="3" id="KW-1003">Cell membrane</keyword>
<feature type="transmembrane region" description="Helical" evidence="7">
    <location>
        <begin position="104"/>
        <end position="128"/>
    </location>
</feature>
<protein>
    <submittedName>
        <fullName evidence="9">ABC transporter permease</fullName>
    </submittedName>
</protein>
<evidence type="ECO:0000313" key="10">
    <source>
        <dbReference type="Proteomes" id="UP000663505"/>
    </source>
</evidence>
<evidence type="ECO:0000256" key="6">
    <source>
        <dbReference type="ARBA" id="ARBA00023136"/>
    </source>
</evidence>
<keyword evidence="5 7" id="KW-1133">Transmembrane helix</keyword>
<evidence type="ECO:0000256" key="2">
    <source>
        <dbReference type="ARBA" id="ARBA00022448"/>
    </source>
</evidence>
<dbReference type="InterPro" id="IPR035906">
    <property type="entry name" value="MetI-like_sf"/>
</dbReference>
<feature type="transmembrane region" description="Helical" evidence="7">
    <location>
        <begin position="148"/>
        <end position="175"/>
    </location>
</feature>
<dbReference type="InterPro" id="IPR025966">
    <property type="entry name" value="OppC_N"/>
</dbReference>
<reference evidence="9 10" key="1">
    <citation type="submission" date="2021-02" db="EMBL/GenBank/DDBJ databases">
        <title>Alicyclobacillus curvatus sp. nov. and Alicyclobacillus mengziensis sp. nov., two acidophilic bacteria isolated from acid mine drainage.</title>
        <authorList>
            <person name="Huang Y."/>
        </authorList>
    </citation>
    <scope>NUCLEOTIDE SEQUENCE [LARGE SCALE GENOMIC DNA]</scope>
    <source>
        <strain evidence="9 10">S30H14</strain>
    </source>
</reference>
<dbReference type="PROSITE" id="PS50928">
    <property type="entry name" value="ABC_TM1"/>
    <property type="match status" value="1"/>
</dbReference>
<organism evidence="9 10">
    <name type="scientific">Alicyclobacillus mengziensis</name>
    <dbReference type="NCBI Taxonomy" id="2931921"/>
    <lineage>
        <taxon>Bacteria</taxon>
        <taxon>Bacillati</taxon>
        <taxon>Bacillota</taxon>
        <taxon>Bacilli</taxon>
        <taxon>Bacillales</taxon>
        <taxon>Alicyclobacillaceae</taxon>
        <taxon>Alicyclobacillus</taxon>
    </lineage>
</organism>
<feature type="transmembrane region" description="Helical" evidence="7">
    <location>
        <begin position="266"/>
        <end position="289"/>
    </location>
</feature>
<evidence type="ECO:0000256" key="3">
    <source>
        <dbReference type="ARBA" id="ARBA00022475"/>
    </source>
</evidence>
<feature type="transmembrane region" description="Helical" evidence="7">
    <location>
        <begin position="34"/>
        <end position="57"/>
    </location>
</feature>
<evidence type="ECO:0000256" key="5">
    <source>
        <dbReference type="ARBA" id="ARBA00022989"/>
    </source>
</evidence>
<dbReference type="GO" id="GO:0055085">
    <property type="term" value="P:transmembrane transport"/>
    <property type="evidence" value="ECO:0007669"/>
    <property type="project" value="InterPro"/>
</dbReference>
<dbReference type="Gene3D" id="1.10.3720.10">
    <property type="entry name" value="MetI-like"/>
    <property type="match status" value="1"/>
</dbReference>
<dbReference type="CDD" id="cd06261">
    <property type="entry name" value="TM_PBP2"/>
    <property type="match status" value="1"/>
</dbReference>
<dbReference type="SUPFAM" id="SSF161098">
    <property type="entry name" value="MetI-like"/>
    <property type="match status" value="1"/>
</dbReference>
<dbReference type="AlphaFoldDB" id="A0A9X7W1C8"/>
<keyword evidence="4 7" id="KW-0812">Transmembrane</keyword>
<dbReference type="PANTHER" id="PTHR43386">
    <property type="entry name" value="OLIGOPEPTIDE TRANSPORT SYSTEM PERMEASE PROTEIN APPC"/>
    <property type="match status" value="1"/>
</dbReference>
<dbReference type="KEGG" id="afx:JZ786_08590"/>
<dbReference type="GO" id="GO:0005886">
    <property type="term" value="C:plasma membrane"/>
    <property type="evidence" value="ECO:0007669"/>
    <property type="project" value="UniProtKB-SubCell"/>
</dbReference>
<proteinExistence type="inferred from homology"/>
<evidence type="ECO:0000256" key="4">
    <source>
        <dbReference type="ARBA" id="ARBA00022692"/>
    </source>
</evidence>
<comment type="subcellular location">
    <subcellularLocation>
        <location evidence="1 7">Cell membrane</location>
        <topology evidence="1 7">Multi-pass membrane protein</topology>
    </subcellularLocation>
</comment>
<keyword evidence="6 7" id="KW-0472">Membrane</keyword>
<keyword evidence="10" id="KW-1185">Reference proteome</keyword>
<evidence type="ECO:0000259" key="8">
    <source>
        <dbReference type="PROSITE" id="PS50928"/>
    </source>
</evidence>
<dbReference type="Pfam" id="PF00528">
    <property type="entry name" value="BPD_transp_1"/>
    <property type="match status" value="1"/>
</dbReference>
<name>A0A9X7W1C8_9BACL</name>
<evidence type="ECO:0000256" key="7">
    <source>
        <dbReference type="RuleBase" id="RU363032"/>
    </source>
</evidence>
<dbReference type="PANTHER" id="PTHR43386:SF1">
    <property type="entry name" value="D,D-DIPEPTIDE TRANSPORT SYSTEM PERMEASE PROTEIN DDPC-RELATED"/>
    <property type="match status" value="1"/>
</dbReference>
<evidence type="ECO:0000313" key="9">
    <source>
        <dbReference type="EMBL" id="QSO48973.1"/>
    </source>
</evidence>
<dbReference type="Pfam" id="PF12911">
    <property type="entry name" value="OppC_N"/>
    <property type="match status" value="1"/>
</dbReference>
<dbReference type="Proteomes" id="UP000663505">
    <property type="component" value="Chromosome"/>
</dbReference>
<dbReference type="InterPro" id="IPR000515">
    <property type="entry name" value="MetI-like"/>
</dbReference>
<feature type="domain" description="ABC transmembrane type-1" evidence="8">
    <location>
        <begin position="100"/>
        <end position="289"/>
    </location>
</feature>
<accession>A0A9X7W1C8</accession>
<keyword evidence="2 7" id="KW-0813">Transport</keyword>
<dbReference type="EMBL" id="CP071182">
    <property type="protein sequence ID" value="QSO48973.1"/>
    <property type="molecule type" value="Genomic_DNA"/>
</dbReference>
<feature type="transmembrane region" description="Helical" evidence="7">
    <location>
        <begin position="208"/>
        <end position="229"/>
    </location>
</feature>
<gene>
    <name evidence="9" type="ORF">JZ786_08590</name>
</gene>
<dbReference type="InterPro" id="IPR050366">
    <property type="entry name" value="BP-dependent_transpt_permease"/>
</dbReference>
<sequence>MSVNNAGAAAPGVSRRAEKSRLGLLWKSMRDFPMVYVGGFIVLLLVVCAVFAPVLALHNPTTQFQNGLNMDGTPVGPSKFFPFGADDVGRDVYSRLIYGSRVSLIVGVFATVISLVIGTTLGLISGYFGGFIDTFIMRVTDTILAFPFLLFALALVTILGSSLTNVLITIGILGWGVMARVVRGQVLSVKEFEYVQAARALGASTPRILFRVILPNILGPIIVLATLAVSQNILTEAGLSFLGVGVQPPTPSWGNMIYAGVQDYQFAPWLMVYPGLALLLAVLGFNLLGDGLRDILDPRNATH</sequence>
<evidence type="ECO:0000256" key="1">
    <source>
        <dbReference type="ARBA" id="ARBA00004651"/>
    </source>
</evidence>
<dbReference type="RefSeq" id="WP_206658288.1">
    <property type="nucleotide sequence ID" value="NZ_CP071182.1"/>
</dbReference>
<comment type="similarity">
    <text evidence="7">Belongs to the binding-protein-dependent transport system permease family.</text>
</comment>